<dbReference type="PANTHER" id="PTHR47893:SF1">
    <property type="entry name" value="REGULATORY PROTEIN PCHR"/>
    <property type="match status" value="1"/>
</dbReference>
<proteinExistence type="predicted"/>
<dbReference type="InterPro" id="IPR018062">
    <property type="entry name" value="HTH_AraC-typ_CS"/>
</dbReference>
<dbReference type="Proteomes" id="UP000548326">
    <property type="component" value="Unassembled WGS sequence"/>
</dbReference>
<dbReference type="SUPFAM" id="SSF46689">
    <property type="entry name" value="Homeodomain-like"/>
    <property type="match status" value="1"/>
</dbReference>
<dbReference type="InterPro" id="IPR009057">
    <property type="entry name" value="Homeodomain-like_sf"/>
</dbReference>
<protein>
    <submittedName>
        <fullName evidence="5">AraC-like DNA-binding protein</fullName>
    </submittedName>
</protein>
<evidence type="ECO:0000256" key="3">
    <source>
        <dbReference type="ARBA" id="ARBA00023163"/>
    </source>
</evidence>
<dbReference type="InterPro" id="IPR020449">
    <property type="entry name" value="Tscrpt_reg_AraC-type_HTH"/>
</dbReference>
<organism evidence="5 6">
    <name type="scientific">Mucilaginibacter lappiensis</name>
    <dbReference type="NCBI Taxonomy" id="354630"/>
    <lineage>
        <taxon>Bacteria</taxon>
        <taxon>Pseudomonadati</taxon>
        <taxon>Bacteroidota</taxon>
        <taxon>Sphingobacteriia</taxon>
        <taxon>Sphingobacteriales</taxon>
        <taxon>Sphingobacteriaceae</taxon>
        <taxon>Mucilaginibacter</taxon>
    </lineage>
</organism>
<comment type="caution">
    <text evidence="5">The sequence shown here is derived from an EMBL/GenBank/DDBJ whole genome shotgun (WGS) entry which is preliminary data.</text>
</comment>
<dbReference type="InterPro" id="IPR053142">
    <property type="entry name" value="PchR_regulatory_protein"/>
</dbReference>
<dbReference type="PRINTS" id="PR00032">
    <property type="entry name" value="HTHARAC"/>
</dbReference>
<dbReference type="AlphaFoldDB" id="A0A841J8L1"/>
<dbReference type="PROSITE" id="PS00041">
    <property type="entry name" value="HTH_ARAC_FAMILY_1"/>
    <property type="match status" value="1"/>
</dbReference>
<keyword evidence="2 5" id="KW-0238">DNA-binding</keyword>
<sequence>MLEANDTQSLIQFINKIGYDIGEKTVQNLEVYYQKGFDFLPELAMFIASYVVKKTFTRQTTAPRFIKDSICFFFVNMFDHGEQASGKVRPKMQNEMSYVHVFPFTHSHQSLFKKNAHIKIAAVVISADYLKSFLGNDISDFQFLFDNDNNFLIEEIMTDDILRTVNDIAKKEEPGILKSYHYKLKAMELLFYFFQSLGKREKAAHQKLNEKDIKAVYKVRDKIISSLNKPSTIVELKQIAGMNELKMRKLFTQVFGMGIYDYYQHLRMKEAARLLRDEKLSVSEVGYQMGFENLSHFTRVFEKHIGKKPKRYSSELT</sequence>
<dbReference type="SMART" id="SM00342">
    <property type="entry name" value="HTH_ARAC"/>
    <property type="match status" value="1"/>
</dbReference>
<dbReference type="EMBL" id="JACHCA010000003">
    <property type="protein sequence ID" value="MBB6127054.1"/>
    <property type="molecule type" value="Genomic_DNA"/>
</dbReference>
<evidence type="ECO:0000259" key="4">
    <source>
        <dbReference type="PROSITE" id="PS01124"/>
    </source>
</evidence>
<dbReference type="GO" id="GO:0003700">
    <property type="term" value="F:DNA-binding transcription factor activity"/>
    <property type="evidence" value="ECO:0007669"/>
    <property type="project" value="InterPro"/>
</dbReference>
<dbReference type="PANTHER" id="PTHR47893">
    <property type="entry name" value="REGULATORY PROTEIN PCHR"/>
    <property type="match status" value="1"/>
</dbReference>
<reference evidence="5 6" key="1">
    <citation type="submission" date="2020-08" db="EMBL/GenBank/DDBJ databases">
        <title>Genomic Encyclopedia of Type Strains, Phase IV (KMG-V): Genome sequencing to study the core and pangenomes of soil and plant-associated prokaryotes.</title>
        <authorList>
            <person name="Whitman W."/>
        </authorList>
    </citation>
    <scope>NUCLEOTIDE SEQUENCE [LARGE SCALE GENOMIC DNA]</scope>
    <source>
        <strain evidence="5 6">MP601</strain>
    </source>
</reference>
<dbReference type="PROSITE" id="PS01124">
    <property type="entry name" value="HTH_ARAC_FAMILY_2"/>
    <property type="match status" value="1"/>
</dbReference>
<dbReference type="InterPro" id="IPR018060">
    <property type="entry name" value="HTH_AraC"/>
</dbReference>
<keyword evidence="3" id="KW-0804">Transcription</keyword>
<evidence type="ECO:0000256" key="1">
    <source>
        <dbReference type="ARBA" id="ARBA00023015"/>
    </source>
</evidence>
<accession>A0A841J8L1</accession>
<gene>
    <name evidence="5" type="ORF">HDF22_001160</name>
</gene>
<name>A0A841J8L1_9SPHI</name>
<dbReference type="Pfam" id="PF12833">
    <property type="entry name" value="HTH_18"/>
    <property type="match status" value="1"/>
</dbReference>
<dbReference type="Gene3D" id="1.10.10.60">
    <property type="entry name" value="Homeodomain-like"/>
    <property type="match status" value="2"/>
</dbReference>
<evidence type="ECO:0000313" key="5">
    <source>
        <dbReference type="EMBL" id="MBB6127054.1"/>
    </source>
</evidence>
<dbReference type="GO" id="GO:0043565">
    <property type="term" value="F:sequence-specific DNA binding"/>
    <property type="evidence" value="ECO:0007669"/>
    <property type="project" value="InterPro"/>
</dbReference>
<feature type="domain" description="HTH araC/xylS-type" evidence="4">
    <location>
        <begin position="217"/>
        <end position="315"/>
    </location>
</feature>
<evidence type="ECO:0000256" key="2">
    <source>
        <dbReference type="ARBA" id="ARBA00023125"/>
    </source>
</evidence>
<keyword evidence="1" id="KW-0805">Transcription regulation</keyword>
<evidence type="ECO:0000313" key="6">
    <source>
        <dbReference type="Proteomes" id="UP000548326"/>
    </source>
</evidence>
<dbReference type="RefSeq" id="WP_183586261.1">
    <property type="nucleotide sequence ID" value="NZ_JACHCA010000003.1"/>
</dbReference>